<proteinExistence type="predicted"/>
<accession>A0AAN1WEN7</accession>
<dbReference type="RefSeq" id="WP_236985698.1">
    <property type="nucleotide sequence ID" value="NZ_AP023086.1"/>
</dbReference>
<name>A0AAN1WEN7_9GAMM</name>
<organism evidence="1 2">
    <name type="scientific">Marinagarivorans cellulosilyticus</name>
    <dbReference type="NCBI Taxonomy" id="2721545"/>
    <lineage>
        <taxon>Bacteria</taxon>
        <taxon>Pseudomonadati</taxon>
        <taxon>Pseudomonadota</taxon>
        <taxon>Gammaproteobacteria</taxon>
        <taxon>Cellvibrionales</taxon>
        <taxon>Cellvibrionaceae</taxon>
        <taxon>Marinagarivorans</taxon>
    </lineage>
</organism>
<evidence type="ECO:0000313" key="1">
    <source>
        <dbReference type="EMBL" id="BCD96192.1"/>
    </source>
</evidence>
<dbReference type="EMBL" id="AP023086">
    <property type="protein sequence ID" value="BCD96192.1"/>
    <property type="molecule type" value="Genomic_DNA"/>
</dbReference>
<dbReference type="Proteomes" id="UP001320119">
    <property type="component" value="Chromosome"/>
</dbReference>
<dbReference type="InterPro" id="IPR032811">
    <property type="entry name" value="Put_conjugal_transfer"/>
</dbReference>
<protein>
    <submittedName>
        <fullName evidence="1">Uncharacterized protein</fullName>
    </submittedName>
</protein>
<dbReference type="Pfam" id="PF13729">
    <property type="entry name" value="TraF_2"/>
    <property type="match status" value="1"/>
</dbReference>
<dbReference type="KEGG" id="marq:MARGE09_P0391"/>
<sequence>MKTPPKLKPVNNYSILSSDISTARIHNIARYGACTLLTAGLLAAIAAPNANAGGNLLNHSQAFTTGQSANHLALYSGMHNPAMGELMIDSDERFRMSYFFSLSSSTELGQVDNFVDDIDELIDILDDPNNAEEDSVNETLDRFNAVIEQAGDDGYLKTTAGTYVPPLPLYWRPGFLPGTIMFELNIESQINLSVLADELIYDDSKTTFATNTSAYIKSGLQKKLAVGYSQIYGENLWGTEGTQLIWGAKFNIYDLELSKQVFYLDSLGNQDIEDVVKDEYKNNRIRSTSIGLDFGAVWTAPNYRLGASLTNLNAPSFDYGAVGVNCEEYPSGPQQNSCFAARYFADKGDIKAYETHKKNPVITVDGSYFIASNWLVSASAELASYDDTVGQENQWFAASTSYHPSNYWIPGLRGSYSKNLAGSKLSYLGLGITFGGIVNLDFNMALDDIIVDDEKAPRGVGFALSFEERF</sequence>
<gene>
    <name evidence="1" type="ORF">MARGE09_P0391</name>
</gene>
<dbReference type="AlphaFoldDB" id="A0AAN1WEN7"/>
<evidence type="ECO:0000313" key="2">
    <source>
        <dbReference type="Proteomes" id="UP001320119"/>
    </source>
</evidence>
<reference evidence="1 2" key="1">
    <citation type="journal article" date="2022" name="IScience">
        <title>An ultrasensitive nanofiber-based assay for enzymatic hydrolysis and deep-sea microbial degradation of cellulose.</title>
        <authorList>
            <person name="Tsudome M."/>
            <person name="Tachioka M."/>
            <person name="Miyazaki M."/>
            <person name="Uchimura K."/>
            <person name="Tsuda M."/>
            <person name="Takaki Y."/>
            <person name="Deguchi S."/>
        </authorList>
    </citation>
    <scope>NUCLEOTIDE SEQUENCE [LARGE SCALE GENOMIC DNA]</scope>
    <source>
        <strain evidence="1 2">GE09</strain>
    </source>
</reference>
<keyword evidence="2" id="KW-1185">Reference proteome</keyword>